<dbReference type="Proteomes" id="UP000754563">
    <property type="component" value="Unassembled WGS sequence"/>
</dbReference>
<protein>
    <submittedName>
        <fullName evidence="2">Uncharacterized protein</fullName>
    </submittedName>
</protein>
<gene>
    <name evidence="2" type="ORF">KC717_01665</name>
</gene>
<comment type="caution">
    <text evidence="2">The sequence shown here is derived from an EMBL/GenBank/DDBJ whole genome shotgun (WGS) entry which is preliminary data.</text>
</comment>
<dbReference type="EMBL" id="JAGQLH010000014">
    <property type="protein sequence ID" value="MCA9385335.1"/>
    <property type="molecule type" value="Genomic_DNA"/>
</dbReference>
<accession>A0A955L7Y3</accession>
<keyword evidence="1" id="KW-0175">Coiled coil</keyword>
<reference evidence="2" key="1">
    <citation type="submission" date="2020-04" db="EMBL/GenBank/DDBJ databases">
        <authorList>
            <person name="Zhang T."/>
        </authorList>
    </citation>
    <scope>NUCLEOTIDE SEQUENCE</scope>
    <source>
        <strain evidence="2">HKST-UBA11</strain>
    </source>
</reference>
<evidence type="ECO:0000313" key="2">
    <source>
        <dbReference type="EMBL" id="MCA9385335.1"/>
    </source>
</evidence>
<proteinExistence type="predicted"/>
<evidence type="ECO:0000256" key="1">
    <source>
        <dbReference type="SAM" id="Coils"/>
    </source>
</evidence>
<evidence type="ECO:0000313" key="3">
    <source>
        <dbReference type="Proteomes" id="UP000754563"/>
    </source>
</evidence>
<reference evidence="2" key="2">
    <citation type="journal article" date="2021" name="Microbiome">
        <title>Successional dynamics and alternative stable states in a saline activated sludge microbial community over 9 years.</title>
        <authorList>
            <person name="Wang Y."/>
            <person name="Ye J."/>
            <person name="Ju F."/>
            <person name="Liu L."/>
            <person name="Boyd J.A."/>
            <person name="Deng Y."/>
            <person name="Parks D.H."/>
            <person name="Jiang X."/>
            <person name="Yin X."/>
            <person name="Woodcroft B.J."/>
            <person name="Tyson G.W."/>
            <person name="Hugenholtz P."/>
            <person name="Polz M.F."/>
            <person name="Zhang T."/>
        </authorList>
    </citation>
    <scope>NUCLEOTIDE SEQUENCE</scope>
    <source>
        <strain evidence="2">HKST-UBA11</strain>
    </source>
</reference>
<sequence>MKQTTTPSIRISIKKQVKRQHIKTLEQEIKNLKSALNDSNGFLERYLSKELVELKDERNSIRQSLYNTA</sequence>
<name>A0A955L7Y3_9BACT</name>
<organism evidence="2 3">
    <name type="scientific">Candidatus Dojkabacteria bacterium</name>
    <dbReference type="NCBI Taxonomy" id="2099670"/>
    <lineage>
        <taxon>Bacteria</taxon>
        <taxon>Candidatus Dojkabacteria</taxon>
    </lineage>
</organism>
<dbReference type="AlphaFoldDB" id="A0A955L7Y3"/>
<feature type="coiled-coil region" evidence="1">
    <location>
        <begin position="15"/>
        <end position="42"/>
    </location>
</feature>